<sequence length="82" mass="9251">MACIVGERSGRTGEKYAIIDDAAGAELPSSDVPDIELLREWARERLDRLYTPPGQRLGRTRREFMDDFFTQFAAETGVTGDR</sequence>
<dbReference type="EMBL" id="BIXZ01000008">
    <property type="protein sequence ID" value="GCF15517.1"/>
    <property type="molecule type" value="Genomic_DNA"/>
</dbReference>
<evidence type="ECO:0000313" key="1">
    <source>
        <dbReference type="EMBL" id="GCF15517.1"/>
    </source>
</evidence>
<dbReference type="Proteomes" id="UP000304382">
    <property type="component" value="Unassembled WGS sequence"/>
</dbReference>
<gene>
    <name evidence="1" type="ORF">Harman_34520</name>
</gene>
<accession>A0A4C2EP90</accession>
<organism evidence="1 2">
    <name type="scientific">Haloarcula mannanilytica</name>
    <dbReference type="NCBI Taxonomy" id="2509225"/>
    <lineage>
        <taxon>Archaea</taxon>
        <taxon>Methanobacteriati</taxon>
        <taxon>Methanobacteriota</taxon>
        <taxon>Stenosarchaea group</taxon>
        <taxon>Halobacteria</taxon>
        <taxon>Halobacteriales</taxon>
        <taxon>Haloarculaceae</taxon>
        <taxon>Haloarcula</taxon>
    </lineage>
</organism>
<dbReference type="AlphaFoldDB" id="A0A4C2EP90"/>
<reference evidence="1 2" key="1">
    <citation type="submission" date="2019-02" db="EMBL/GenBank/DDBJ databases">
        <title>Haloarcula mannanilyticum sp. nov., a mannan degrading haloarchaeon isolated from commercial salt.</title>
        <authorList>
            <person name="Enomoto S."/>
            <person name="Shimane Y."/>
            <person name="Kamekura M."/>
            <person name="Ito T."/>
            <person name="Moriya O."/>
            <person name="Ihara K."/>
            <person name="Takahashi-Ando N."/>
            <person name="Fukushima Y."/>
            <person name="Yoshida Y."/>
            <person name="Usama R."/>
            <person name="Takai K."/>
            <person name="Minegishi H."/>
        </authorList>
    </citation>
    <scope>NUCLEOTIDE SEQUENCE [LARGE SCALE GENOMIC DNA]</scope>
    <source>
        <strain evidence="1 2">MD130-1</strain>
    </source>
</reference>
<comment type="caution">
    <text evidence="1">The sequence shown here is derived from an EMBL/GenBank/DDBJ whole genome shotgun (WGS) entry which is preliminary data.</text>
</comment>
<dbReference type="Gene3D" id="1.10.3210.50">
    <property type="match status" value="1"/>
</dbReference>
<evidence type="ECO:0000313" key="2">
    <source>
        <dbReference type="Proteomes" id="UP000304382"/>
    </source>
</evidence>
<keyword evidence="2" id="KW-1185">Reference proteome</keyword>
<protein>
    <submittedName>
        <fullName evidence="1">Uncharacterized protein</fullName>
    </submittedName>
</protein>
<name>A0A4C2EP90_9EURY</name>
<proteinExistence type="predicted"/>